<protein>
    <submittedName>
        <fullName evidence="2">Uncharacterized protein</fullName>
    </submittedName>
</protein>
<evidence type="ECO:0000313" key="3">
    <source>
        <dbReference type="Proteomes" id="UP001275084"/>
    </source>
</evidence>
<dbReference type="Proteomes" id="UP001275084">
    <property type="component" value="Unassembled WGS sequence"/>
</dbReference>
<dbReference type="AlphaFoldDB" id="A0AAJ0HLP1"/>
<keyword evidence="3" id="KW-1185">Reference proteome</keyword>
<evidence type="ECO:0000313" key="2">
    <source>
        <dbReference type="EMBL" id="KAK3356888.1"/>
    </source>
</evidence>
<comment type="caution">
    <text evidence="2">The sequence shown here is derived from an EMBL/GenBank/DDBJ whole genome shotgun (WGS) entry which is preliminary data.</text>
</comment>
<gene>
    <name evidence="2" type="ORF">B0T25DRAFT_566221</name>
</gene>
<evidence type="ECO:0000256" key="1">
    <source>
        <dbReference type="SAM" id="MobiDB-lite"/>
    </source>
</evidence>
<accession>A0AAJ0HLP1</accession>
<dbReference type="EMBL" id="JAUIQD010000003">
    <property type="protein sequence ID" value="KAK3356888.1"/>
    <property type="molecule type" value="Genomic_DNA"/>
</dbReference>
<reference evidence="2" key="1">
    <citation type="journal article" date="2023" name="Mol. Phylogenet. Evol.">
        <title>Genome-scale phylogeny and comparative genomics of the fungal order Sordariales.</title>
        <authorList>
            <person name="Hensen N."/>
            <person name="Bonometti L."/>
            <person name="Westerberg I."/>
            <person name="Brannstrom I.O."/>
            <person name="Guillou S."/>
            <person name="Cros-Aarteil S."/>
            <person name="Calhoun S."/>
            <person name="Haridas S."/>
            <person name="Kuo A."/>
            <person name="Mondo S."/>
            <person name="Pangilinan J."/>
            <person name="Riley R."/>
            <person name="LaButti K."/>
            <person name="Andreopoulos B."/>
            <person name="Lipzen A."/>
            <person name="Chen C."/>
            <person name="Yan M."/>
            <person name="Daum C."/>
            <person name="Ng V."/>
            <person name="Clum A."/>
            <person name="Steindorff A."/>
            <person name="Ohm R.A."/>
            <person name="Martin F."/>
            <person name="Silar P."/>
            <person name="Natvig D.O."/>
            <person name="Lalanne C."/>
            <person name="Gautier V."/>
            <person name="Ament-Velasquez S.L."/>
            <person name="Kruys A."/>
            <person name="Hutchinson M.I."/>
            <person name="Powell A.J."/>
            <person name="Barry K."/>
            <person name="Miller A.N."/>
            <person name="Grigoriev I.V."/>
            <person name="Debuchy R."/>
            <person name="Gladieux P."/>
            <person name="Hiltunen Thoren M."/>
            <person name="Johannesson H."/>
        </authorList>
    </citation>
    <scope>NUCLEOTIDE SEQUENCE</scope>
    <source>
        <strain evidence="2">CBS 955.72</strain>
    </source>
</reference>
<feature type="region of interest" description="Disordered" evidence="1">
    <location>
        <begin position="126"/>
        <end position="152"/>
    </location>
</feature>
<organism evidence="2 3">
    <name type="scientific">Lasiosphaeria hispida</name>
    <dbReference type="NCBI Taxonomy" id="260671"/>
    <lineage>
        <taxon>Eukaryota</taxon>
        <taxon>Fungi</taxon>
        <taxon>Dikarya</taxon>
        <taxon>Ascomycota</taxon>
        <taxon>Pezizomycotina</taxon>
        <taxon>Sordariomycetes</taxon>
        <taxon>Sordariomycetidae</taxon>
        <taxon>Sordariales</taxon>
        <taxon>Lasiosphaeriaceae</taxon>
        <taxon>Lasiosphaeria</taxon>
    </lineage>
</organism>
<sequence length="223" mass="24757">MVHLIIAGLGVLAAAGGGIWMWATGKFLWPANGARRWRPSRKLTASFNPGTAQGQGDHVAALCRVHERLVKLHPMAEPPTLFEFLHLDAYASPFYPTEASLHPENVGYEKAKSEIVQRATEMTSSWYEDENAAGNKENKRANKGSRPAGSSSANSKHAAVIAAVAQALYDDDLRGVYIKQFLPLLTSYRWWNLLGVGWGGRREWKDETGHRRINLGKFCGWDL</sequence>
<name>A0AAJ0HLP1_9PEZI</name>
<reference evidence="2" key="2">
    <citation type="submission" date="2023-06" db="EMBL/GenBank/DDBJ databases">
        <authorList>
            <consortium name="Lawrence Berkeley National Laboratory"/>
            <person name="Haridas S."/>
            <person name="Hensen N."/>
            <person name="Bonometti L."/>
            <person name="Westerberg I."/>
            <person name="Brannstrom I.O."/>
            <person name="Guillou S."/>
            <person name="Cros-Aarteil S."/>
            <person name="Calhoun S."/>
            <person name="Kuo A."/>
            <person name="Mondo S."/>
            <person name="Pangilinan J."/>
            <person name="Riley R."/>
            <person name="Labutti K."/>
            <person name="Andreopoulos B."/>
            <person name="Lipzen A."/>
            <person name="Chen C."/>
            <person name="Yanf M."/>
            <person name="Daum C."/>
            <person name="Ng V."/>
            <person name="Clum A."/>
            <person name="Steindorff A."/>
            <person name="Ohm R."/>
            <person name="Martin F."/>
            <person name="Silar P."/>
            <person name="Natvig D."/>
            <person name="Lalanne C."/>
            <person name="Gautier V."/>
            <person name="Ament-Velasquez S.L."/>
            <person name="Kruys A."/>
            <person name="Hutchinson M.I."/>
            <person name="Powell A.J."/>
            <person name="Barry K."/>
            <person name="Miller A.N."/>
            <person name="Grigoriev I.V."/>
            <person name="Debuchy R."/>
            <person name="Gladieux P."/>
            <person name="Thoren M.H."/>
            <person name="Johannesson H."/>
        </authorList>
    </citation>
    <scope>NUCLEOTIDE SEQUENCE</scope>
    <source>
        <strain evidence="2">CBS 955.72</strain>
    </source>
</reference>
<proteinExistence type="predicted"/>